<evidence type="ECO:0000256" key="1">
    <source>
        <dbReference type="SAM" id="MobiDB-lite"/>
    </source>
</evidence>
<keyword evidence="3" id="KW-1185">Reference proteome</keyword>
<gene>
    <name evidence="2" type="ORF">GNZ18_04045</name>
</gene>
<feature type="region of interest" description="Disordered" evidence="1">
    <location>
        <begin position="18"/>
        <end position="38"/>
    </location>
</feature>
<protein>
    <recommendedName>
        <fullName evidence="4">Peptidase inhibitor family I36</fullName>
    </recommendedName>
</protein>
<evidence type="ECO:0000313" key="2">
    <source>
        <dbReference type="EMBL" id="MUN35771.1"/>
    </source>
</evidence>
<sequence length="194" mass="20476">MSRYWSFGRPIVRGPRSSFGVLGSDPRPRHRGHRHRRRKLNKRRIAVAIGSLALAAPLTATAPALADSPDSGFGPAGTRVVDGVAVTVSAAGSAEARKPSCKAKAVCFWTKYGHQGTKATVAPKSGAKCTNLPGSVNDKAKSMVVGSKMGGVGLWQHKGCRGVRSNQTWVAGAAPYQLIQYGGDGKHIGWSAFR</sequence>
<dbReference type="EMBL" id="WOFH01000001">
    <property type="protein sequence ID" value="MUN35771.1"/>
    <property type="molecule type" value="Genomic_DNA"/>
</dbReference>
<accession>A0A7K1KUA6</accession>
<comment type="caution">
    <text evidence="2">The sequence shown here is derived from an EMBL/GenBank/DDBJ whole genome shotgun (WGS) entry which is preliminary data.</text>
</comment>
<feature type="compositionally biased region" description="Basic residues" evidence="1">
    <location>
        <begin position="28"/>
        <end position="38"/>
    </location>
</feature>
<organism evidence="2 3">
    <name type="scientific">Actinomadura litoris</name>
    <dbReference type="NCBI Taxonomy" id="2678616"/>
    <lineage>
        <taxon>Bacteria</taxon>
        <taxon>Bacillati</taxon>
        <taxon>Actinomycetota</taxon>
        <taxon>Actinomycetes</taxon>
        <taxon>Streptosporangiales</taxon>
        <taxon>Thermomonosporaceae</taxon>
        <taxon>Actinomadura</taxon>
    </lineage>
</organism>
<dbReference type="AlphaFoldDB" id="A0A7K1KUA6"/>
<reference evidence="2 3" key="1">
    <citation type="submission" date="2019-11" db="EMBL/GenBank/DDBJ databases">
        <authorList>
            <person name="Cao P."/>
        </authorList>
    </citation>
    <scope>NUCLEOTIDE SEQUENCE [LARGE SCALE GENOMIC DNA]</scope>
    <source>
        <strain evidence="2 3">NEAU-AAG5</strain>
    </source>
</reference>
<evidence type="ECO:0000313" key="3">
    <source>
        <dbReference type="Proteomes" id="UP000432015"/>
    </source>
</evidence>
<dbReference type="Pfam" id="PF03995">
    <property type="entry name" value="Inhibitor_I36"/>
    <property type="match status" value="1"/>
</dbReference>
<name>A0A7K1KUA6_9ACTN</name>
<evidence type="ECO:0008006" key="4">
    <source>
        <dbReference type="Google" id="ProtNLM"/>
    </source>
</evidence>
<proteinExistence type="predicted"/>
<dbReference type="Proteomes" id="UP000432015">
    <property type="component" value="Unassembled WGS sequence"/>
</dbReference>